<comment type="caution">
    <text evidence="2">The sequence shown here is derived from an EMBL/GenBank/DDBJ whole genome shotgun (WGS) entry which is preliminary data.</text>
</comment>
<evidence type="ECO:0000313" key="3">
    <source>
        <dbReference type="Proteomes" id="UP000215694"/>
    </source>
</evidence>
<gene>
    <name evidence="2" type="ORF">CHL78_006980</name>
</gene>
<dbReference type="AlphaFoldDB" id="A0A371J5H6"/>
<reference evidence="2 3" key="1">
    <citation type="journal article" date="2017" name="Genome Announc.">
        <title>Draft Genome Sequence of Romboutsia weinsteinii sp. nov. Strain CCRI-19649(T) Isolated from Surface Water.</title>
        <authorList>
            <person name="Maheux A.F."/>
            <person name="Boudreau D.K."/>
            <person name="Berube E."/>
            <person name="Boissinot M."/>
            <person name="Cantin P."/>
            <person name="Raymond F."/>
            <person name="Corbeil J."/>
            <person name="Omar R.F."/>
            <person name="Bergeron M.G."/>
        </authorList>
    </citation>
    <scope>NUCLEOTIDE SEQUENCE [LARGE SCALE GENOMIC DNA]</scope>
    <source>
        <strain evidence="2 3">CCRI-19649</strain>
    </source>
</reference>
<feature type="region of interest" description="Disordered" evidence="1">
    <location>
        <begin position="42"/>
        <end position="76"/>
    </location>
</feature>
<evidence type="ECO:0000256" key="1">
    <source>
        <dbReference type="SAM" id="MobiDB-lite"/>
    </source>
</evidence>
<feature type="compositionally biased region" description="Basic and acidic residues" evidence="1">
    <location>
        <begin position="66"/>
        <end position="76"/>
    </location>
</feature>
<dbReference type="OrthoDB" id="1753465at2"/>
<name>A0A371J5H6_9FIRM</name>
<dbReference type="EMBL" id="NOJY02000009">
    <property type="protein sequence ID" value="RDY28040.1"/>
    <property type="molecule type" value="Genomic_DNA"/>
</dbReference>
<proteinExistence type="predicted"/>
<keyword evidence="3" id="KW-1185">Reference proteome</keyword>
<protein>
    <submittedName>
        <fullName evidence="2">Uncharacterized protein</fullName>
    </submittedName>
</protein>
<organism evidence="2 3">
    <name type="scientific">Romboutsia weinsteinii</name>
    <dbReference type="NCBI Taxonomy" id="2020949"/>
    <lineage>
        <taxon>Bacteria</taxon>
        <taxon>Bacillati</taxon>
        <taxon>Bacillota</taxon>
        <taxon>Clostridia</taxon>
        <taxon>Peptostreptococcales</taxon>
        <taxon>Peptostreptococcaceae</taxon>
        <taxon>Romboutsia</taxon>
    </lineage>
</organism>
<dbReference type="RefSeq" id="WP_094366108.1">
    <property type="nucleotide sequence ID" value="NZ_NOJY02000009.1"/>
</dbReference>
<sequence>MTHRKRQSTRKMEDYKNNKLEIAQEMGYSGANNTEVNAKIASQDEAKYSTKSVVKKNNLHNPQKSAQDEHQKNNIH</sequence>
<evidence type="ECO:0000313" key="2">
    <source>
        <dbReference type="EMBL" id="RDY28040.1"/>
    </source>
</evidence>
<accession>A0A371J5H6</accession>
<dbReference type="Proteomes" id="UP000215694">
    <property type="component" value="Unassembled WGS sequence"/>
</dbReference>